<organism evidence="2 3">
    <name type="scientific">Pteropus alecto</name>
    <name type="common">Black flying fox</name>
    <dbReference type="NCBI Taxonomy" id="9402"/>
    <lineage>
        <taxon>Eukaryota</taxon>
        <taxon>Metazoa</taxon>
        <taxon>Chordata</taxon>
        <taxon>Craniata</taxon>
        <taxon>Vertebrata</taxon>
        <taxon>Euteleostomi</taxon>
        <taxon>Mammalia</taxon>
        <taxon>Eutheria</taxon>
        <taxon>Laurasiatheria</taxon>
        <taxon>Chiroptera</taxon>
        <taxon>Yinpterochiroptera</taxon>
        <taxon>Pteropodoidea</taxon>
        <taxon>Pteropodidae</taxon>
        <taxon>Pteropodinae</taxon>
        <taxon>Pteropus</taxon>
    </lineage>
</organism>
<protein>
    <submittedName>
        <fullName evidence="2">Uncharacterized protein</fullName>
    </submittedName>
</protein>
<feature type="compositionally biased region" description="Pro residues" evidence="1">
    <location>
        <begin position="45"/>
        <end position="55"/>
    </location>
</feature>
<keyword evidence="3" id="KW-1185">Reference proteome</keyword>
<dbReference type="AlphaFoldDB" id="L5KZZ9"/>
<name>L5KZZ9_PTEAL</name>
<evidence type="ECO:0000313" key="3">
    <source>
        <dbReference type="Proteomes" id="UP000010552"/>
    </source>
</evidence>
<proteinExistence type="predicted"/>
<accession>L5KZZ9</accession>
<evidence type="ECO:0000313" key="2">
    <source>
        <dbReference type="EMBL" id="ELK17064.1"/>
    </source>
</evidence>
<sequence>MQMSARSTLGKGVPSPGRRPGCGSCGLRDGPAGHAGSGEHGGRTPHPPSDSPPPARACRALEIQASGLRVVREAAMVRRGLGRVGMTHAASPQIAWPAGPLGRWVTRALSRAQALPAKYGTYLRCFISNTGAFGQLQKALLKSTQRPALRKTPPIDSVLDLQHHSTLHPALRTSAQISGITPSAQASL</sequence>
<evidence type="ECO:0000256" key="1">
    <source>
        <dbReference type="SAM" id="MobiDB-lite"/>
    </source>
</evidence>
<gene>
    <name evidence="2" type="ORF">PAL_GLEAN10010296</name>
</gene>
<dbReference type="Proteomes" id="UP000010552">
    <property type="component" value="Unassembled WGS sequence"/>
</dbReference>
<reference evidence="3" key="1">
    <citation type="journal article" date="2013" name="Science">
        <title>Comparative analysis of bat genomes provides insight into the evolution of flight and immunity.</title>
        <authorList>
            <person name="Zhang G."/>
            <person name="Cowled C."/>
            <person name="Shi Z."/>
            <person name="Huang Z."/>
            <person name="Bishop-Lilly K.A."/>
            <person name="Fang X."/>
            <person name="Wynne J.W."/>
            <person name="Xiong Z."/>
            <person name="Baker M.L."/>
            <person name="Zhao W."/>
            <person name="Tachedjian M."/>
            <person name="Zhu Y."/>
            <person name="Zhou P."/>
            <person name="Jiang X."/>
            <person name="Ng J."/>
            <person name="Yang L."/>
            <person name="Wu L."/>
            <person name="Xiao J."/>
            <person name="Feng Y."/>
            <person name="Chen Y."/>
            <person name="Sun X."/>
            <person name="Zhang Y."/>
            <person name="Marsh G.A."/>
            <person name="Crameri G."/>
            <person name="Broder C.C."/>
            <person name="Frey K.G."/>
            <person name="Wang L.F."/>
            <person name="Wang J."/>
        </authorList>
    </citation>
    <scope>NUCLEOTIDE SEQUENCE [LARGE SCALE GENOMIC DNA]</scope>
</reference>
<feature type="region of interest" description="Disordered" evidence="1">
    <location>
        <begin position="1"/>
        <end position="56"/>
    </location>
</feature>
<dbReference type="EMBL" id="KB030411">
    <property type="protein sequence ID" value="ELK17064.1"/>
    <property type="molecule type" value="Genomic_DNA"/>
</dbReference>
<dbReference type="InParanoid" id="L5KZZ9"/>